<dbReference type="STRING" id="695939.SAMN00790413_05826"/>
<protein>
    <submittedName>
        <fullName evidence="3">Glutamine--fructose-6-phosphate transaminase</fullName>
    </submittedName>
</protein>
<dbReference type="GO" id="GO:0097367">
    <property type="term" value="F:carbohydrate derivative binding"/>
    <property type="evidence" value="ECO:0007669"/>
    <property type="project" value="InterPro"/>
</dbReference>
<dbReference type="Pfam" id="PF01380">
    <property type="entry name" value="SIS"/>
    <property type="match status" value="2"/>
</dbReference>
<evidence type="ECO:0000313" key="3">
    <source>
        <dbReference type="EMBL" id="SMB79192.1"/>
    </source>
</evidence>
<name>A0A1W1UDT5_9DEIO</name>
<dbReference type="PANTHER" id="PTHR10937:SF8">
    <property type="entry name" value="AMINOTRANSFERASE-RELATED"/>
    <property type="match status" value="1"/>
</dbReference>
<dbReference type="Gene3D" id="3.40.50.10490">
    <property type="entry name" value="Glucose-6-phosphate isomerase like protein, domain 1"/>
    <property type="match status" value="2"/>
</dbReference>
<dbReference type="InterPro" id="IPR035466">
    <property type="entry name" value="GlmS/AgaS_SIS"/>
</dbReference>
<dbReference type="EMBL" id="FWWU01000003">
    <property type="protein sequence ID" value="SMB79192.1"/>
    <property type="molecule type" value="Genomic_DNA"/>
</dbReference>
<dbReference type="PROSITE" id="PS51464">
    <property type="entry name" value="SIS"/>
    <property type="match status" value="2"/>
</dbReference>
<sequence length="352" mass="36562">MNLDPLTSAIPKAAPLMLQEAREAPDVVRRQLTENAATVSALVAALRERRPLYAVTVARGSSDHACTVLKYALETHLALPVASLGPSVHTLYGANLDLRGALVIAVSQSGASPDVVENVRMAREGGALTVALVNVEGSDLSREAEFVLPLRCGEERAVAATKSYLASLTALLPVIAELTGDAALTDALEALPAALEATLGLEESAQSLAERYRFAENLLVLARGLHFGVAQEAALKLKETCGIHAEAYSAAEFSHGPKRLLAEGVPLLGFAPSDAAADAAASAYAELQSGGADLRTLGPAAGSTLHTPGTGHALTDPVPSALAFYLFAAHLALHKGLNPDQPPLLSKVTRTR</sequence>
<feature type="domain" description="SIS" evidence="2">
    <location>
        <begin position="42"/>
        <end position="186"/>
    </location>
</feature>
<dbReference type="InterPro" id="IPR046348">
    <property type="entry name" value="SIS_dom_sf"/>
</dbReference>
<dbReference type="Proteomes" id="UP000192582">
    <property type="component" value="Unassembled WGS sequence"/>
</dbReference>
<dbReference type="OrthoDB" id="106547at2"/>
<keyword evidence="4" id="KW-1185">Reference proteome</keyword>
<reference evidence="3 4" key="1">
    <citation type="submission" date="2017-04" db="EMBL/GenBank/DDBJ databases">
        <authorList>
            <person name="Afonso C.L."/>
            <person name="Miller P.J."/>
            <person name="Scott M.A."/>
            <person name="Spackman E."/>
            <person name="Goraichik I."/>
            <person name="Dimitrov K.M."/>
            <person name="Suarez D.L."/>
            <person name="Swayne D.E."/>
        </authorList>
    </citation>
    <scope>NUCLEOTIDE SEQUENCE [LARGE SCALE GENOMIC DNA]</scope>
    <source>
        <strain evidence="3 4">KR-140</strain>
    </source>
</reference>
<dbReference type="GO" id="GO:1901135">
    <property type="term" value="P:carbohydrate derivative metabolic process"/>
    <property type="evidence" value="ECO:0007669"/>
    <property type="project" value="InterPro"/>
</dbReference>
<evidence type="ECO:0000259" key="2">
    <source>
        <dbReference type="PROSITE" id="PS51464"/>
    </source>
</evidence>
<keyword evidence="1" id="KW-0677">Repeat</keyword>
<gene>
    <name evidence="3" type="ORF">SAMN00790413_05826</name>
</gene>
<dbReference type="CDD" id="cd05009">
    <property type="entry name" value="SIS_GlmS_GlmD_2"/>
    <property type="match status" value="1"/>
</dbReference>
<feature type="domain" description="SIS" evidence="2">
    <location>
        <begin position="208"/>
        <end position="342"/>
    </location>
</feature>
<dbReference type="InterPro" id="IPR035490">
    <property type="entry name" value="GlmS/FrlB_SIS"/>
</dbReference>
<evidence type="ECO:0000256" key="1">
    <source>
        <dbReference type="ARBA" id="ARBA00022737"/>
    </source>
</evidence>
<dbReference type="AlphaFoldDB" id="A0A1W1UDT5"/>
<dbReference type="SUPFAM" id="SSF53697">
    <property type="entry name" value="SIS domain"/>
    <property type="match status" value="1"/>
</dbReference>
<dbReference type="RefSeq" id="WP_139806419.1">
    <property type="nucleotide sequence ID" value="NZ_FWWU01000003.1"/>
</dbReference>
<dbReference type="PANTHER" id="PTHR10937">
    <property type="entry name" value="GLUCOSAMINE--FRUCTOSE-6-PHOSPHATE AMINOTRANSFERASE, ISOMERIZING"/>
    <property type="match status" value="1"/>
</dbReference>
<dbReference type="CDD" id="cd05008">
    <property type="entry name" value="SIS_GlmS_GlmD_1"/>
    <property type="match status" value="1"/>
</dbReference>
<evidence type="ECO:0000313" key="4">
    <source>
        <dbReference type="Proteomes" id="UP000192582"/>
    </source>
</evidence>
<organism evidence="3 4">
    <name type="scientific">Deinococcus hopiensis KR-140</name>
    <dbReference type="NCBI Taxonomy" id="695939"/>
    <lineage>
        <taxon>Bacteria</taxon>
        <taxon>Thermotogati</taxon>
        <taxon>Deinococcota</taxon>
        <taxon>Deinococci</taxon>
        <taxon>Deinococcales</taxon>
        <taxon>Deinococcaceae</taxon>
        <taxon>Deinococcus</taxon>
    </lineage>
</organism>
<accession>A0A1W1UDT5</accession>
<dbReference type="InterPro" id="IPR001347">
    <property type="entry name" value="SIS_dom"/>
</dbReference>
<proteinExistence type="predicted"/>